<dbReference type="Pfam" id="PF13650">
    <property type="entry name" value="Asp_protease_2"/>
    <property type="match status" value="1"/>
</dbReference>
<sequence>MAETRSKSSEERLRKLDREVSDLGMAIKSSDQTLKAVCTKQERMEQLMMDMNGKYESIVSMLAQMSGNKLDQKDKRAVGITTPHTGSRVLEFEPGNTSAPVEERGERRMNTMLPKIDFPYFSGEGPREWLRKARKYFQIHQVPEDMRLGIAEMYLKGKADIWFQGFIYNQPNANWGLFSTEICRRFSDTTAEEVIEVFSKIRQRGSISEYQEQFEELKSQVMMSLPHLPETYYTSIFISGLKEEIKSMVKIMNPTTIAKTFEVALLQENTITALHKNTKNLKPYTPNKWPYTQTRPPDINPKYRDSFNSNYKTSSLPHKEPHPNIKTVTPNDIQTKRNLGLCFKCDEKYTFEEIDEGRDEEKELDGEEIMQISINALMGNLKHRTIRIPGRIKGRRVSILIDNGSTHSFINEKLVQDLGYLTDHTKIMTVTVANGQKLESRAMCKKVTLSSEMGEAKVEMISGKNLGKWLNQQDCGIVGQIYAITAQEVAETPAEIRPLLEHF</sequence>
<dbReference type="Gene3D" id="2.40.70.10">
    <property type="entry name" value="Acid Proteases"/>
    <property type="match status" value="1"/>
</dbReference>
<name>A0ABD1RP65_9LAMI</name>
<evidence type="ECO:0000313" key="3">
    <source>
        <dbReference type="Proteomes" id="UP001604336"/>
    </source>
</evidence>
<dbReference type="InterPro" id="IPR005162">
    <property type="entry name" value="Retrotrans_gag_dom"/>
</dbReference>
<feature type="domain" description="Retrotransposon gag" evidence="1">
    <location>
        <begin position="150"/>
        <end position="243"/>
    </location>
</feature>
<dbReference type="InterPro" id="IPR032567">
    <property type="entry name" value="RTL1-rel"/>
</dbReference>
<evidence type="ECO:0000313" key="2">
    <source>
        <dbReference type="EMBL" id="KAL2490187.1"/>
    </source>
</evidence>
<evidence type="ECO:0000259" key="1">
    <source>
        <dbReference type="Pfam" id="PF03732"/>
    </source>
</evidence>
<dbReference type="PANTHER" id="PTHR15503:SF40">
    <property type="match status" value="1"/>
</dbReference>
<dbReference type="Proteomes" id="UP001604336">
    <property type="component" value="Unassembled WGS sequence"/>
</dbReference>
<dbReference type="EMBL" id="JBFOLK010000008">
    <property type="protein sequence ID" value="KAL2490187.1"/>
    <property type="molecule type" value="Genomic_DNA"/>
</dbReference>
<dbReference type="SUPFAM" id="SSF50630">
    <property type="entry name" value="Acid proteases"/>
    <property type="match status" value="1"/>
</dbReference>
<protein>
    <recommendedName>
        <fullName evidence="1">Retrotransposon gag domain-containing protein</fullName>
    </recommendedName>
</protein>
<dbReference type="AlphaFoldDB" id="A0ABD1RP65"/>
<proteinExistence type="predicted"/>
<dbReference type="InterPro" id="IPR021109">
    <property type="entry name" value="Peptidase_aspartic_dom_sf"/>
</dbReference>
<dbReference type="PANTHER" id="PTHR15503">
    <property type="entry name" value="LDOC1 RELATED"/>
    <property type="match status" value="1"/>
</dbReference>
<comment type="caution">
    <text evidence="2">The sequence shown here is derived from an EMBL/GenBank/DDBJ whole genome shotgun (WGS) entry which is preliminary data.</text>
</comment>
<gene>
    <name evidence="2" type="ORF">Adt_25815</name>
</gene>
<dbReference type="Pfam" id="PF03732">
    <property type="entry name" value="Retrotrans_gag"/>
    <property type="match status" value="1"/>
</dbReference>
<reference evidence="3" key="1">
    <citation type="submission" date="2024-07" db="EMBL/GenBank/DDBJ databases">
        <title>Two chromosome-level genome assemblies of Korean endemic species Abeliophyllum distichum and Forsythia ovata (Oleaceae).</title>
        <authorList>
            <person name="Jang H."/>
        </authorList>
    </citation>
    <scope>NUCLEOTIDE SEQUENCE [LARGE SCALE GENOMIC DNA]</scope>
</reference>
<organism evidence="2 3">
    <name type="scientific">Abeliophyllum distichum</name>
    <dbReference type="NCBI Taxonomy" id="126358"/>
    <lineage>
        <taxon>Eukaryota</taxon>
        <taxon>Viridiplantae</taxon>
        <taxon>Streptophyta</taxon>
        <taxon>Embryophyta</taxon>
        <taxon>Tracheophyta</taxon>
        <taxon>Spermatophyta</taxon>
        <taxon>Magnoliopsida</taxon>
        <taxon>eudicotyledons</taxon>
        <taxon>Gunneridae</taxon>
        <taxon>Pentapetalae</taxon>
        <taxon>asterids</taxon>
        <taxon>lamiids</taxon>
        <taxon>Lamiales</taxon>
        <taxon>Oleaceae</taxon>
        <taxon>Forsythieae</taxon>
        <taxon>Abeliophyllum</taxon>
    </lineage>
</organism>
<keyword evidence="3" id="KW-1185">Reference proteome</keyword>
<accession>A0ABD1RP65</accession>
<dbReference type="CDD" id="cd00303">
    <property type="entry name" value="retropepsin_like"/>
    <property type="match status" value="1"/>
</dbReference>